<dbReference type="GO" id="GO:0015297">
    <property type="term" value="F:antiporter activity"/>
    <property type="evidence" value="ECO:0007669"/>
    <property type="project" value="UniProtKB-KW"/>
</dbReference>
<evidence type="ECO:0000256" key="2">
    <source>
        <dbReference type="ARBA" id="ARBA00004651"/>
    </source>
</evidence>
<keyword evidence="11 13" id="KW-0472">Membrane</keyword>
<evidence type="ECO:0000256" key="7">
    <source>
        <dbReference type="ARBA" id="ARBA00022475"/>
    </source>
</evidence>
<feature type="transmembrane region" description="Helical" evidence="13">
    <location>
        <begin position="132"/>
        <end position="154"/>
    </location>
</feature>
<evidence type="ECO:0000256" key="1">
    <source>
        <dbReference type="ARBA" id="ARBA00003408"/>
    </source>
</evidence>
<proteinExistence type="inferred from homology"/>
<gene>
    <name evidence="14" type="ORF">LIP_0886</name>
</gene>
<dbReference type="GO" id="GO:0042910">
    <property type="term" value="F:xenobiotic transmembrane transporter activity"/>
    <property type="evidence" value="ECO:0007669"/>
    <property type="project" value="InterPro"/>
</dbReference>
<reference evidence="15" key="1">
    <citation type="submission" date="2015-07" db="EMBL/GenBank/DDBJ databases">
        <title>Complete genome sequence and phylogenetic analysis of Limnochorda pilosa.</title>
        <authorList>
            <person name="Watanabe M."/>
            <person name="Kojima H."/>
            <person name="Fukui M."/>
        </authorList>
    </citation>
    <scope>NUCLEOTIDE SEQUENCE [LARGE SCALE GENOMIC DNA]</scope>
    <source>
        <strain evidence="15">HC45</strain>
    </source>
</reference>
<comment type="subcellular location">
    <subcellularLocation>
        <location evidence="2">Cell membrane</location>
        <topology evidence="2">Multi-pass membrane protein</topology>
    </subcellularLocation>
</comment>
<evidence type="ECO:0000256" key="10">
    <source>
        <dbReference type="ARBA" id="ARBA00023065"/>
    </source>
</evidence>
<keyword evidence="7" id="KW-1003">Cell membrane</keyword>
<evidence type="ECO:0000256" key="3">
    <source>
        <dbReference type="ARBA" id="ARBA00010199"/>
    </source>
</evidence>
<dbReference type="GO" id="GO:0005886">
    <property type="term" value="C:plasma membrane"/>
    <property type="evidence" value="ECO:0007669"/>
    <property type="project" value="UniProtKB-SubCell"/>
</dbReference>
<protein>
    <recommendedName>
        <fullName evidence="4">Probable multidrug resistance protein NorM</fullName>
    </recommendedName>
    <alternativeName>
        <fullName evidence="12">Multidrug-efflux transporter</fullName>
    </alternativeName>
</protein>
<evidence type="ECO:0000256" key="11">
    <source>
        <dbReference type="ARBA" id="ARBA00023136"/>
    </source>
</evidence>
<accession>A0A0K2SI13</accession>
<sequence>MRDFTTGSIWQHILAFSWPMFVGNLFQALYNTVDSFWVGRFLGAEALGAVSIAFPVIFALVALIMGLTMATTTLVAQYRGARDEDQVRRTVANSLMLTVALGLISTVVGFTYRVPILRLMRTPSELLEPASLYLGLFLLGLIPMFLYNVLSSILRGLGDSRTPLRFLVYATVLNILLDPLLILGWGPIPAMGIGGVAWATVIAQTLAAGLAVRYIARHTNLIPTQRDEWRLDGSLAGKLFTIGVPAALQSSIVSFSMVVVASLVNTFGPGVVAAFGAAGRLDQFAFLPAMSISLAVTALVGQNLGAGRQERVREIVGWASILTVCITGLMTLIAVLEPVSLIQVFTQDAAVLDEGARYLRIVGLNYVPLALMFILTGVLRGAGDTFASMIISFVTLWVVRLPLAWFLSYMLGWGVSGTWWSILISTSLGLLLNWLYYRTGNWRRKVVAGSQASPA</sequence>
<dbReference type="Proteomes" id="UP000065807">
    <property type="component" value="Chromosome"/>
</dbReference>
<feature type="transmembrane region" description="Helical" evidence="13">
    <location>
        <begin position="356"/>
        <end position="379"/>
    </location>
</feature>
<feature type="transmembrane region" description="Helical" evidence="13">
    <location>
        <begin position="91"/>
        <end position="112"/>
    </location>
</feature>
<dbReference type="CDD" id="cd13138">
    <property type="entry name" value="MATE_yoeA_like"/>
    <property type="match status" value="1"/>
</dbReference>
<evidence type="ECO:0000313" key="15">
    <source>
        <dbReference type="Proteomes" id="UP000065807"/>
    </source>
</evidence>
<feature type="transmembrane region" description="Helical" evidence="13">
    <location>
        <begin position="316"/>
        <end position="336"/>
    </location>
</feature>
<feature type="transmembrane region" description="Helical" evidence="13">
    <location>
        <begin position="386"/>
        <end position="407"/>
    </location>
</feature>
<evidence type="ECO:0000256" key="12">
    <source>
        <dbReference type="ARBA" id="ARBA00031636"/>
    </source>
</evidence>
<feature type="transmembrane region" description="Helical" evidence="13">
    <location>
        <begin position="237"/>
        <end position="264"/>
    </location>
</feature>
<comment type="similarity">
    <text evidence="3">Belongs to the multi antimicrobial extrusion (MATE) (TC 2.A.66.1) family.</text>
</comment>
<keyword evidence="8 13" id="KW-0812">Transmembrane</keyword>
<keyword evidence="15" id="KW-1185">Reference proteome</keyword>
<comment type="function">
    <text evidence="1">Multidrug efflux pump.</text>
</comment>
<feature type="transmembrane region" description="Helical" evidence="13">
    <location>
        <begin position="12"/>
        <end position="30"/>
    </location>
</feature>
<organism evidence="14 15">
    <name type="scientific">Limnochorda pilosa</name>
    <dbReference type="NCBI Taxonomy" id="1555112"/>
    <lineage>
        <taxon>Bacteria</taxon>
        <taxon>Bacillati</taxon>
        <taxon>Bacillota</taxon>
        <taxon>Limnochordia</taxon>
        <taxon>Limnochordales</taxon>
        <taxon>Limnochordaceae</taxon>
        <taxon>Limnochorda</taxon>
    </lineage>
</organism>
<dbReference type="STRING" id="1555112.LIP_0886"/>
<dbReference type="InterPro" id="IPR048279">
    <property type="entry name" value="MdtK-like"/>
</dbReference>
<keyword evidence="5" id="KW-0813">Transport</keyword>
<dbReference type="PANTHER" id="PTHR43298">
    <property type="entry name" value="MULTIDRUG RESISTANCE PROTEIN NORM-RELATED"/>
    <property type="match status" value="1"/>
</dbReference>
<evidence type="ECO:0000256" key="5">
    <source>
        <dbReference type="ARBA" id="ARBA00022448"/>
    </source>
</evidence>
<name>A0A0K2SI13_LIMPI</name>
<keyword evidence="6" id="KW-0050">Antiport</keyword>
<dbReference type="EMBL" id="AP014924">
    <property type="protein sequence ID" value="BAS26743.1"/>
    <property type="molecule type" value="Genomic_DNA"/>
</dbReference>
<feature type="transmembrane region" description="Helical" evidence="13">
    <location>
        <begin position="50"/>
        <end position="70"/>
    </location>
</feature>
<feature type="transmembrane region" description="Helical" evidence="13">
    <location>
        <begin position="192"/>
        <end position="216"/>
    </location>
</feature>
<dbReference type="Pfam" id="PF01554">
    <property type="entry name" value="MatE"/>
    <property type="match status" value="2"/>
</dbReference>
<dbReference type="InterPro" id="IPR050222">
    <property type="entry name" value="MATE_MdtK"/>
</dbReference>
<evidence type="ECO:0000256" key="9">
    <source>
        <dbReference type="ARBA" id="ARBA00022989"/>
    </source>
</evidence>
<dbReference type="PANTHER" id="PTHR43298:SF2">
    <property type="entry name" value="FMN_FAD EXPORTER YEEO-RELATED"/>
    <property type="match status" value="1"/>
</dbReference>
<dbReference type="RefSeq" id="WP_068134757.1">
    <property type="nucleotide sequence ID" value="NZ_AP014924.1"/>
</dbReference>
<keyword evidence="9 13" id="KW-1133">Transmembrane helix</keyword>
<reference evidence="15" key="2">
    <citation type="journal article" date="2016" name="Int. J. Syst. Evol. Microbiol.">
        <title>Complete genome sequence and cell structure of Limnochorda pilosa, a Gram-negative spore-former within the phylum Firmicutes.</title>
        <authorList>
            <person name="Watanabe M."/>
            <person name="Kojima H."/>
            <person name="Fukui M."/>
        </authorList>
    </citation>
    <scope>NUCLEOTIDE SEQUENCE [LARGE SCALE GENOMIC DNA]</scope>
    <source>
        <strain evidence="15">HC45</strain>
    </source>
</reference>
<dbReference type="AlphaFoldDB" id="A0A0K2SI13"/>
<dbReference type="InterPro" id="IPR002528">
    <property type="entry name" value="MATE_fam"/>
</dbReference>
<evidence type="ECO:0000313" key="14">
    <source>
        <dbReference type="EMBL" id="BAS26743.1"/>
    </source>
</evidence>
<dbReference type="KEGG" id="lpil:LIP_0886"/>
<dbReference type="NCBIfam" id="TIGR00797">
    <property type="entry name" value="matE"/>
    <property type="match status" value="1"/>
</dbReference>
<feature type="transmembrane region" description="Helical" evidence="13">
    <location>
        <begin position="166"/>
        <end position="186"/>
    </location>
</feature>
<feature type="transmembrane region" description="Helical" evidence="13">
    <location>
        <begin position="284"/>
        <end position="304"/>
    </location>
</feature>
<evidence type="ECO:0000256" key="8">
    <source>
        <dbReference type="ARBA" id="ARBA00022692"/>
    </source>
</evidence>
<dbReference type="OrthoDB" id="9776324at2"/>
<dbReference type="GO" id="GO:0006811">
    <property type="term" value="P:monoatomic ion transport"/>
    <property type="evidence" value="ECO:0007669"/>
    <property type="project" value="UniProtKB-KW"/>
</dbReference>
<evidence type="ECO:0000256" key="13">
    <source>
        <dbReference type="SAM" id="Phobius"/>
    </source>
</evidence>
<evidence type="ECO:0000256" key="6">
    <source>
        <dbReference type="ARBA" id="ARBA00022449"/>
    </source>
</evidence>
<feature type="transmembrane region" description="Helical" evidence="13">
    <location>
        <begin position="419"/>
        <end position="437"/>
    </location>
</feature>
<keyword evidence="10" id="KW-0406">Ion transport</keyword>
<dbReference type="PIRSF" id="PIRSF006603">
    <property type="entry name" value="DinF"/>
    <property type="match status" value="1"/>
</dbReference>
<evidence type="ECO:0000256" key="4">
    <source>
        <dbReference type="ARBA" id="ARBA00020268"/>
    </source>
</evidence>